<organism evidence="3 4">
    <name type="scientific">Mycolicibacterium arenosum</name>
    <dbReference type="NCBI Taxonomy" id="2952157"/>
    <lineage>
        <taxon>Bacteria</taxon>
        <taxon>Bacillati</taxon>
        <taxon>Actinomycetota</taxon>
        <taxon>Actinomycetes</taxon>
        <taxon>Mycobacteriales</taxon>
        <taxon>Mycobacteriaceae</taxon>
        <taxon>Mycolicibacterium</taxon>
    </lineage>
</organism>
<evidence type="ECO:0000313" key="3">
    <source>
        <dbReference type="EMBL" id="MCP9273964.1"/>
    </source>
</evidence>
<dbReference type="PANTHER" id="PTHR46401">
    <property type="entry name" value="GLYCOSYLTRANSFERASE WBBK-RELATED"/>
    <property type="match status" value="1"/>
</dbReference>
<dbReference type="InterPro" id="IPR001296">
    <property type="entry name" value="Glyco_trans_1"/>
</dbReference>
<dbReference type="Gene3D" id="3.40.50.2000">
    <property type="entry name" value="Glycogen Phosphorylase B"/>
    <property type="match status" value="2"/>
</dbReference>
<reference evidence="3 4" key="1">
    <citation type="submission" date="2022-06" db="EMBL/GenBank/DDBJ databases">
        <title>Mycolicibacterium sp. CAU 1645 isolated from seawater.</title>
        <authorList>
            <person name="Kim W."/>
        </authorList>
    </citation>
    <scope>NUCLEOTIDE SEQUENCE [LARGE SCALE GENOMIC DNA]</scope>
    <source>
        <strain evidence="3 4">CAU 1645</strain>
    </source>
</reference>
<evidence type="ECO:0000259" key="2">
    <source>
        <dbReference type="Pfam" id="PF00534"/>
    </source>
</evidence>
<dbReference type="Pfam" id="PF00534">
    <property type="entry name" value="Glycos_transf_1"/>
    <property type="match status" value="1"/>
</dbReference>
<protein>
    <submittedName>
        <fullName evidence="3">Glycosyltransferase</fullName>
        <ecNumber evidence="3">2.4.-.-</ecNumber>
    </submittedName>
</protein>
<keyword evidence="4" id="KW-1185">Reference proteome</keyword>
<dbReference type="GO" id="GO:0016757">
    <property type="term" value="F:glycosyltransferase activity"/>
    <property type="evidence" value="ECO:0007669"/>
    <property type="project" value="UniProtKB-KW"/>
</dbReference>
<gene>
    <name evidence="3" type="ORF">NM203_17380</name>
</gene>
<evidence type="ECO:0000256" key="1">
    <source>
        <dbReference type="ARBA" id="ARBA00022679"/>
    </source>
</evidence>
<dbReference type="RefSeq" id="WP_255061302.1">
    <property type="nucleotide sequence ID" value="NZ_JANDBD010000007.1"/>
</dbReference>
<evidence type="ECO:0000313" key="4">
    <source>
        <dbReference type="Proteomes" id="UP001651690"/>
    </source>
</evidence>
<accession>A0ABT1M485</accession>
<proteinExistence type="predicted"/>
<dbReference type="PANTHER" id="PTHR46401:SF2">
    <property type="entry name" value="GLYCOSYLTRANSFERASE WBBK-RELATED"/>
    <property type="match status" value="1"/>
</dbReference>
<name>A0ABT1M485_9MYCO</name>
<dbReference type="EMBL" id="JANDBD010000007">
    <property type="protein sequence ID" value="MCP9273964.1"/>
    <property type="molecule type" value="Genomic_DNA"/>
</dbReference>
<dbReference type="EC" id="2.4.-.-" evidence="3"/>
<keyword evidence="1 3" id="KW-0808">Transferase</keyword>
<sequence length="360" mass="38183">MSAFLKPIAMPITHTPVRIAMLATPAPESAALQRFGSGLRQALNTYGADVTLVDVGEVARLSDGDAAILHHDFHFHPDADKVVDILGEVSVPSIVILHTVPKHPTAQQRSTIEAIADAASHVVVLSRSAAGQLRDGYTVSSSAVTTLPFGTRVSRAPQLKRPSRPTILTWGWLGPGAGIERVIDAMEALRGLPGRPRYVIAGPTHPGVLAAEGEAYRESLVERIAQRGVADCVTIDGGDYEATLTTLFQQASVIALPYDSTDLTAAPVLAEAIARGRPVVATAFPHAIELLGTGAGSVVVHDDADGFALALRKVLTQPRLSGSMAAEARQMAPEMDWSVVAVGYVGLVRDLLAQRRMVRW</sequence>
<feature type="domain" description="Glycosyl transferase family 1" evidence="2">
    <location>
        <begin position="155"/>
        <end position="330"/>
    </location>
</feature>
<comment type="caution">
    <text evidence="3">The sequence shown here is derived from an EMBL/GenBank/DDBJ whole genome shotgun (WGS) entry which is preliminary data.</text>
</comment>
<dbReference type="SUPFAM" id="SSF53756">
    <property type="entry name" value="UDP-Glycosyltransferase/glycogen phosphorylase"/>
    <property type="match status" value="1"/>
</dbReference>
<dbReference type="Proteomes" id="UP001651690">
    <property type="component" value="Unassembled WGS sequence"/>
</dbReference>
<keyword evidence="3" id="KW-0328">Glycosyltransferase</keyword>